<gene>
    <name evidence="3" type="primary">xcpT_17</name>
    <name evidence="3" type="ORF">Pan189_35280</name>
</gene>
<dbReference type="AlphaFoldDB" id="A0A517R5L4"/>
<dbReference type="Proteomes" id="UP000317318">
    <property type="component" value="Chromosome"/>
</dbReference>
<dbReference type="RefSeq" id="WP_145365291.1">
    <property type="nucleotide sequence ID" value="NZ_CP036268.1"/>
</dbReference>
<evidence type="ECO:0000259" key="2">
    <source>
        <dbReference type="Pfam" id="PF07596"/>
    </source>
</evidence>
<proteinExistence type="predicted"/>
<dbReference type="InterPro" id="IPR011453">
    <property type="entry name" value="DUF1559"/>
</dbReference>
<protein>
    <submittedName>
        <fullName evidence="3">Type II secretion system protein G</fullName>
    </submittedName>
</protein>
<dbReference type="InterPro" id="IPR045584">
    <property type="entry name" value="Pilin-like"/>
</dbReference>
<keyword evidence="4" id="KW-1185">Reference proteome</keyword>
<dbReference type="PANTHER" id="PTHR30093:SF2">
    <property type="entry name" value="TYPE II SECRETION SYSTEM PROTEIN H"/>
    <property type="match status" value="1"/>
</dbReference>
<feature type="domain" description="DUF1559" evidence="2">
    <location>
        <begin position="33"/>
        <end position="293"/>
    </location>
</feature>
<evidence type="ECO:0000256" key="1">
    <source>
        <dbReference type="SAM" id="MobiDB-lite"/>
    </source>
</evidence>
<dbReference type="Gene3D" id="3.30.700.10">
    <property type="entry name" value="Glycoprotein, Type 4 Pilin"/>
    <property type="match status" value="1"/>
</dbReference>
<accession>A0A517R5L4</accession>
<dbReference type="NCBIfam" id="TIGR02532">
    <property type="entry name" value="IV_pilin_GFxxxE"/>
    <property type="match status" value="1"/>
</dbReference>
<dbReference type="PANTHER" id="PTHR30093">
    <property type="entry name" value="GENERAL SECRETION PATHWAY PROTEIN G"/>
    <property type="match status" value="1"/>
</dbReference>
<dbReference type="NCBIfam" id="TIGR04294">
    <property type="entry name" value="pre_pil_HX9DG"/>
    <property type="match status" value="1"/>
</dbReference>
<organism evidence="3 4">
    <name type="scientific">Stratiformator vulcanicus</name>
    <dbReference type="NCBI Taxonomy" id="2527980"/>
    <lineage>
        <taxon>Bacteria</taxon>
        <taxon>Pseudomonadati</taxon>
        <taxon>Planctomycetota</taxon>
        <taxon>Planctomycetia</taxon>
        <taxon>Planctomycetales</taxon>
        <taxon>Planctomycetaceae</taxon>
        <taxon>Stratiformator</taxon>
    </lineage>
</organism>
<reference evidence="3 4" key="1">
    <citation type="submission" date="2019-02" db="EMBL/GenBank/DDBJ databases">
        <title>Deep-cultivation of Planctomycetes and their phenomic and genomic characterization uncovers novel biology.</title>
        <authorList>
            <person name="Wiegand S."/>
            <person name="Jogler M."/>
            <person name="Boedeker C."/>
            <person name="Pinto D."/>
            <person name="Vollmers J."/>
            <person name="Rivas-Marin E."/>
            <person name="Kohn T."/>
            <person name="Peeters S.H."/>
            <person name="Heuer A."/>
            <person name="Rast P."/>
            <person name="Oberbeckmann S."/>
            <person name="Bunk B."/>
            <person name="Jeske O."/>
            <person name="Meyerdierks A."/>
            <person name="Storesund J.E."/>
            <person name="Kallscheuer N."/>
            <person name="Luecker S."/>
            <person name="Lage O.M."/>
            <person name="Pohl T."/>
            <person name="Merkel B.J."/>
            <person name="Hornburger P."/>
            <person name="Mueller R.-W."/>
            <person name="Bruemmer F."/>
            <person name="Labrenz M."/>
            <person name="Spormann A.M."/>
            <person name="Op den Camp H."/>
            <person name="Overmann J."/>
            <person name="Amann R."/>
            <person name="Jetten M.S.M."/>
            <person name="Mascher T."/>
            <person name="Medema M.H."/>
            <person name="Devos D.P."/>
            <person name="Kaster A.-K."/>
            <person name="Ovreas L."/>
            <person name="Rohde M."/>
            <person name="Galperin M.Y."/>
            <person name="Jogler C."/>
        </authorList>
    </citation>
    <scope>NUCLEOTIDE SEQUENCE [LARGE SCALE GENOMIC DNA]</scope>
    <source>
        <strain evidence="3 4">Pan189</strain>
    </source>
</reference>
<dbReference type="PROSITE" id="PS00409">
    <property type="entry name" value="PROKAR_NTER_METHYL"/>
    <property type="match status" value="1"/>
</dbReference>
<sequence>MTIKRRSGFTLIELLVVIAIIAILVALLLPAVQQAREAARRSQCSNNLKQIGLALHNYHEAYGSLPIGWIVDGTVGDDGETGLGVGWAWGTAILPFLDQEALYRKFTFTDATAEPSNRDFLETYLPSVSCPSDNNPKKSGDPTNSKDESLRPSYVGNWMLYSQNHPQYYELYPPSKSGDWEYTGVFATNHVFKFKDITDGTSNTIAVGETNYNQRRNILWYGVSRFSSTSGRNKTKFKNNNSDFRNLVGSGGNSSDRGINVGAANGFNGSHPGGVQFLLADGSVHFISENIDDAKPTWNDVKNASGWKAGFASKMGVLQQLLARNDGIPIGKF</sequence>
<dbReference type="OrthoDB" id="285651at2"/>
<evidence type="ECO:0000313" key="4">
    <source>
        <dbReference type="Proteomes" id="UP000317318"/>
    </source>
</evidence>
<dbReference type="Pfam" id="PF07963">
    <property type="entry name" value="N_methyl"/>
    <property type="match status" value="1"/>
</dbReference>
<dbReference type="KEGG" id="svp:Pan189_35280"/>
<feature type="compositionally biased region" description="Basic and acidic residues" evidence="1">
    <location>
        <begin position="135"/>
        <end position="150"/>
    </location>
</feature>
<dbReference type="SUPFAM" id="SSF54523">
    <property type="entry name" value="Pili subunits"/>
    <property type="match status" value="1"/>
</dbReference>
<name>A0A517R5L4_9PLAN</name>
<feature type="region of interest" description="Disordered" evidence="1">
    <location>
        <begin position="128"/>
        <end position="150"/>
    </location>
</feature>
<dbReference type="EMBL" id="CP036268">
    <property type="protein sequence ID" value="QDT39125.1"/>
    <property type="molecule type" value="Genomic_DNA"/>
</dbReference>
<dbReference type="Pfam" id="PF07596">
    <property type="entry name" value="SBP_bac_10"/>
    <property type="match status" value="1"/>
</dbReference>
<dbReference type="InterPro" id="IPR012902">
    <property type="entry name" value="N_methyl_site"/>
</dbReference>
<evidence type="ECO:0000313" key="3">
    <source>
        <dbReference type="EMBL" id="QDT39125.1"/>
    </source>
</evidence>
<dbReference type="InterPro" id="IPR027558">
    <property type="entry name" value="Pre_pil_HX9DG_C"/>
</dbReference>